<dbReference type="AlphaFoldDB" id="A0A177DBM4"/>
<dbReference type="GeneID" id="29121409"/>
<dbReference type="OMA" id="VINNHPV"/>
<reference evidence="2 3" key="1">
    <citation type="submission" date="2016-05" db="EMBL/GenBank/DDBJ databases">
        <title>Comparative analysis of secretome profiles of manganese(II)-oxidizing ascomycete fungi.</title>
        <authorList>
            <consortium name="DOE Joint Genome Institute"/>
            <person name="Zeiner C.A."/>
            <person name="Purvine S.O."/>
            <person name="Zink E.M."/>
            <person name="Wu S."/>
            <person name="Pasa-Tolic L."/>
            <person name="Chaput D.L."/>
            <person name="Haridas S."/>
            <person name="Grigoriev I.V."/>
            <person name="Santelli C.M."/>
            <person name="Hansel C.M."/>
        </authorList>
    </citation>
    <scope>NUCLEOTIDE SEQUENCE [LARGE SCALE GENOMIC DNA]</scope>
    <source>
        <strain evidence="2 3">SRC1lrK2f</strain>
    </source>
</reference>
<proteinExistence type="predicted"/>
<sequence>MGIPTTPQEAAPAYEEVFNDHPVNRCAPSGSASAYATLPQTDDHDIELHAQSHNHTSSSIAAPAISSSPETLAQTITNFLRPNPEPHTHCEVCDNQVQIEARRRREGEKYCCTMVAATFMTLFVCGMLLGVSIVAMAAKRKTSED</sequence>
<evidence type="ECO:0000256" key="1">
    <source>
        <dbReference type="SAM" id="Phobius"/>
    </source>
</evidence>
<dbReference type="RefSeq" id="XP_018382309.1">
    <property type="nucleotide sequence ID" value="XM_018535815.1"/>
</dbReference>
<accession>A0A177DBM4</accession>
<keyword evidence="1" id="KW-0472">Membrane</keyword>
<feature type="transmembrane region" description="Helical" evidence="1">
    <location>
        <begin position="110"/>
        <end position="138"/>
    </location>
</feature>
<evidence type="ECO:0000313" key="2">
    <source>
        <dbReference type="EMBL" id="OAG16888.1"/>
    </source>
</evidence>
<dbReference type="Proteomes" id="UP000077248">
    <property type="component" value="Unassembled WGS sequence"/>
</dbReference>
<protein>
    <recommendedName>
        <fullName evidence="4">LITAF domain-containing protein</fullName>
    </recommendedName>
</protein>
<keyword evidence="1" id="KW-1133">Transmembrane helix</keyword>
<organism evidence="2 3">
    <name type="scientific">Alternaria alternata</name>
    <name type="common">Alternaria rot fungus</name>
    <name type="synonym">Torula alternata</name>
    <dbReference type="NCBI Taxonomy" id="5599"/>
    <lineage>
        <taxon>Eukaryota</taxon>
        <taxon>Fungi</taxon>
        <taxon>Dikarya</taxon>
        <taxon>Ascomycota</taxon>
        <taxon>Pezizomycotina</taxon>
        <taxon>Dothideomycetes</taxon>
        <taxon>Pleosporomycetidae</taxon>
        <taxon>Pleosporales</taxon>
        <taxon>Pleosporineae</taxon>
        <taxon>Pleosporaceae</taxon>
        <taxon>Alternaria</taxon>
        <taxon>Alternaria sect. Alternaria</taxon>
        <taxon>Alternaria alternata complex</taxon>
    </lineage>
</organism>
<dbReference type="VEuPathDB" id="FungiDB:CC77DRAFT_970342"/>
<keyword evidence="1" id="KW-0812">Transmembrane</keyword>
<gene>
    <name evidence="2" type="ORF">CC77DRAFT_970342</name>
</gene>
<keyword evidence="3" id="KW-1185">Reference proteome</keyword>
<dbReference type="KEGG" id="aalt:CC77DRAFT_970342"/>
<name>A0A177DBM4_ALTAL</name>
<dbReference type="EMBL" id="KV441488">
    <property type="protein sequence ID" value="OAG16888.1"/>
    <property type="molecule type" value="Genomic_DNA"/>
</dbReference>
<evidence type="ECO:0008006" key="4">
    <source>
        <dbReference type="Google" id="ProtNLM"/>
    </source>
</evidence>
<evidence type="ECO:0000313" key="3">
    <source>
        <dbReference type="Proteomes" id="UP000077248"/>
    </source>
</evidence>